<comment type="caution">
    <text evidence="1">The sequence shown here is derived from an EMBL/GenBank/DDBJ whole genome shotgun (WGS) entry which is preliminary data.</text>
</comment>
<proteinExistence type="predicted"/>
<dbReference type="EMBL" id="CAUYUJ010021429">
    <property type="protein sequence ID" value="CAK0904626.1"/>
    <property type="molecule type" value="Genomic_DNA"/>
</dbReference>
<keyword evidence="2" id="KW-1185">Reference proteome</keyword>
<dbReference type="Proteomes" id="UP001189429">
    <property type="component" value="Unassembled WGS sequence"/>
</dbReference>
<sequence>ARGQLHGEGMEVTVMQAEDMPSQPVLAVRAGLARRQGKLELGKPFMVARPNSENNTVEVTLFQQLASQTLPGGPEVLCSVPVRRPDGAASQVKLRVRRVECAADTNPQEAGAAAKEYLDKHRLQQKIQDMIQ</sequence>
<feature type="non-terminal residue" evidence="1">
    <location>
        <position position="132"/>
    </location>
</feature>
<name>A0ABN9Y1P5_9DINO</name>
<accession>A0ABN9Y1P5</accession>
<evidence type="ECO:0000313" key="1">
    <source>
        <dbReference type="EMBL" id="CAK0904626.1"/>
    </source>
</evidence>
<evidence type="ECO:0000313" key="2">
    <source>
        <dbReference type="Proteomes" id="UP001189429"/>
    </source>
</evidence>
<feature type="non-terminal residue" evidence="1">
    <location>
        <position position="1"/>
    </location>
</feature>
<gene>
    <name evidence="1" type="ORF">PCOR1329_LOCUS80580</name>
</gene>
<reference evidence="1" key="1">
    <citation type="submission" date="2023-10" db="EMBL/GenBank/DDBJ databases">
        <authorList>
            <person name="Chen Y."/>
            <person name="Shah S."/>
            <person name="Dougan E. K."/>
            <person name="Thang M."/>
            <person name="Chan C."/>
        </authorList>
    </citation>
    <scope>NUCLEOTIDE SEQUENCE [LARGE SCALE GENOMIC DNA]</scope>
</reference>
<organism evidence="1 2">
    <name type="scientific">Prorocentrum cordatum</name>
    <dbReference type="NCBI Taxonomy" id="2364126"/>
    <lineage>
        <taxon>Eukaryota</taxon>
        <taxon>Sar</taxon>
        <taxon>Alveolata</taxon>
        <taxon>Dinophyceae</taxon>
        <taxon>Prorocentrales</taxon>
        <taxon>Prorocentraceae</taxon>
        <taxon>Prorocentrum</taxon>
    </lineage>
</organism>
<protein>
    <submittedName>
        <fullName evidence="1">Uncharacterized protein</fullName>
    </submittedName>
</protein>